<protein>
    <recommendedName>
        <fullName evidence="2">Capsule polysaccharide biosynthesis protein</fullName>
    </recommendedName>
</protein>
<gene>
    <name evidence="1" type="ORF">METZ01_LOCUS81825</name>
</gene>
<feature type="non-terminal residue" evidence="1">
    <location>
        <position position="1"/>
    </location>
</feature>
<reference evidence="1" key="1">
    <citation type="submission" date="2018-05" db="EMBL/GenBank/DDBJ databases">
        <authorList>
            <person name="Lanie J.A."/>
            <person name="Ng W.-L."/>
            <person name="Kazmierczak K.M."/>
            <person name="Andrzejewski T.M."/>
            <person name="Davidsen T.M."/>
            <person name="Wayne K.J."/>
            <person name="Tettelin H."/>
            <person name="Glass J.I."/>
            <person name="Rusch D."/>
            <person name="Podicherti R."/>
            <person name="Tsui H.-C.T."/>
            <person name="Winkler M.E."/>
        </authorList>
    </citation>
    <scope>NUCLEOTIDE SEQUENCE</scope>
</reference>
<dbReference type="GO" id="GO:0015774">
    <property type="term" value="P:polysaccharide transport"/>
    <property type="evidence" value="ECO:0007669"/>
    <property type="project" value="InterPro"/>
</dbReference>
<feature type="non-terminal residue" evidence="1">
    <location>
        <position position="445"/>
    </location>
</feature>
<evidence type="ECO:0008006" key="2">
    <source>
        <dbReference type="Google" id="ProtNLM"/>
    </source>
</evidence>
<evidence type="ECO:0000313" key="1">
    <source>
        <dbReference type="EMBL" id="SVA28971.1"/>
    </source>
</evidence>
<dbReference type="InterPro" id="IPR007833">
    <property type="entry name" value="Capsule_polysaccharide_synth"/>
</dbReference>
<name>A0A381UMI9_9ZZZZ</name>
<dbReference type="GO" id="GO:0000271">
    <property type="term" value="P:polysaccharide biosynthetic process"/>
    <property type="evidence" value="ECO:0007669"/>
    <property type="project" value="InterPro"/>
</dbReference>
<dbReference type="EMBL" id="UINC01006675">
    <property type="protein sequence ID" value="SVA28971.1"/>
    <property type="molecule type" value="Genomic_DNA"/>
</dbReference>
<organism evidence="1">
    <name type="scientific">marine metagenome</name>
    <dbReference type="NCBI Taxonomy" id="408172"/>
    <lineage>
        <taxon>unclassified sequences</taxon>
        <taxon>metagenomes</taxon>
        <taxon>ecological metagenomes</taxon>
    </lineage>
</organism>
<proteinExistence type="predicted"/>
<sequence length="445" mass="50654">MAVALSADHKVVVLASPEEVPSFKKIPNVQVYPYRTSDVADDKDVNVPRSVRLTRKSMVETLDDQFVTPARVKAIEKELGLTLYQAASNYLLYGQIVRDYGGVWDYMQTHEEIVQSYVGAYRTLSKIFADDHPSVVFYETLDNISSCVAFALARRHGVFALEFRLSALGQGQITPAFGFRRSNIVFEHLYRQKALIASSSFGQADGVLDSLENHLERSAYRRMHKNMVYGNSPLNFKQVLPRLQRWANVRRGLHNLRWHVQSARNRFWLERHLTQVVPDAPYVFFPMHHQPEASTCSQSPAWVYQDMIIEQLAIHAPGEFKVVVKEHPRSYGRRGEKFFGRLLKLPNVIVCHPLVDNTSLIKKAAAVMVINGSIGLEAILAGARVGVLGRPYYSLYRGAVKLKRPEDIYEALCDEAWCPETMLEERRSFLAAYTQSLYEFGHSVD</sequence>
<dbReference type="AlphaFoldDB" id="A0A381UMI9"/>
<accession>A0A381UMI9</accession>
<dbReference type="Pfam" id="PF05159">
    <property type="entry name" value="Capsule_synth"/>
    <property type="match status" value="1"/>
</dbReference>